<dbReference type="Proteomes" id="UP001153076">
    <property type="component" value="Unassembled WGS sequence"/>
</dbReference>
<evidence type="ECO:0000313" key="2">
    <source>
        <dbReference type="EMBL" id="KAJ8451563.1"/>
    </source>
</evidence>
<dbReference type="AlphaFoldDB" id="A0A9Q1KZ50"/>
<sequence length="231" mass="26852">MCITLDPKLEIRELVTWNYALLMRQEWCIHWKPHLLIAQIYRGKCGTHSPIETAYYDSNEGSGRKGLTRASSKFKQRFRWHIRNGGIVQILEDRWCNRGTISLRTQVDPTSWKNRPVSDLSNESRTGWNIEKVISLFPHHTTRLILAQHIRPTNRCNISFGTTISLSYFVWSIRTFRSQVLHKVVHRNPLKMVDILQANLSTLSYVNTRKGTEGHNPPESSHQNPKINIVV</sequence>
<accession>A0A9Q1KZ50</accession>
<reference evidence="2" key="1">
    <citation type="submission" date="2022-04" db="EMBL/GenBank/DDBJ databases">
        <title>Carnegiea gigantea Genome sequencing and assembly v2.</title>
        <authorList>
            <person name="Copetti D."/>
            <person name="Sanderson M.J."/>
            <person name="Burquez A."/>
            <person name="Wojciechowski M.F."/>
        </authorList>
    </citation>
    <scope>NUCLEOTIDE SEQUENCE</scope>
    <source>
        <strain evidence="2">SGP5-SGP5p</strain>
        <tissue evidence="2">Aerial part</tissue>
    </source>
</reference>
<protein>
    <submittedName>
        <fullName evidence="2">Uncharacterized protein</fullName>
    </submittedName>
</protein>
<evidence type="ECO:0000313" key="3">
    <source>
        <dbReference type="Proteomes" id="UP001153076"/>
    </source>
</evidence>
<organism evidence="2 3">
    <name type="scientific">Carnegiea gigantea</name>
    <dbReference type="NCBI Taxonomy" id="171969"/>
    <lineage>
        <taxon>Eukaryota</taxon>
        <taxon>Viridiplantae</taxon>
        <taxon>Streptophyta</taxon>
        <taxon>Embryophyta</taxon>
        <taxon>Tracheophyta</taxon>
        <taxon>Spermatophyta</taxon>
        <taxon>Magnoliopsida</taxon>
        <taxon>eudicotyledons</taxon>
        <taxon>Gunneridae</taxon>
        <taxon>Pentapetalae</taxon>
        <taxon>Caryophyllales</taxon>
        <taxon>Cactineae</taxon>
        <taxon>Cactaceae</taxon>
        <taxon>Cactoideae</taxon>
        <taxon>Echinocereeae</taxon>
        <taxon>Carnegiea</taxon>
    </lineage>
</organism>
<evidence type="ECO:0000256" key="1">
    <source>
        <dbReference type="SAM" id="MobiDB-lite"/>
    </source>
</evidence>
<feature type="region of interest" description="Disordered" evidence="1">
    <location>
        <begin position="209"/>
        <end position="231"/>
    </location>
</feature>
<name>A0A9Q1KZ50_9CARY</name>
<keyword evidence="3" id="KW-1185">Reference proteome</keyword>
<comment type="caution">
    <text evidence="2">The sequence shown here is derived from an EMBL/GenBank/DDBJ whole genome shotgun (WGS) entry which is preliminary data.</text>
</comment>
<proteinExistence type="predicted"/>
<dbReference type="OrthoDB" id="1938246at2759"/>
<feature type="compositionally biased region" description="Polar residues" evidence="1">
    <location>
        <begin position="218"/>
        <end position="231"/>
    </location>
</feature>
<dbReference type="EMBL" id="JAKOGI010000008">
    <property type="protein sequence ID" value="KAJ8451563.1"/>
    <property type="molecule type" value="Genomic_DNA"/>
</dbReference>
<gene>
    <name evidence="2" type="ORF">Cgig2_018197</name>
</gene>